<keyword evidence="1" id="KW-0472">Membrane</keyword>
<feature type="domain" description="Sulfatase N-terminal" evidence="2">
    <location>
        <begin position="66"/>
        <end position="259"/>
    </location>
</feature>
<dbReference type="EMBL" id="BARS01033888">
    <property type="protein sequence ID" value="GAG16128.1"/>
    <property type="molecule type" value="Genomic_DNA"/>
</dbReference>
<feature type="non-terminal residue" evidence="3">
    <location>
        <position position="259"/>
    </location>
</feature>
<dbReference type="PANTHER" id="PTHR43751">
    <property type="entry name" value="SULFATASE"/>
    <property type="match status" value="1"/>
</dbReference>
<evidence type="ECO:0000256" key="1">
    <source>
        <dbReference type="SAM" id="Phobius"/>
    </source>
</evidence>
<organism evidence="3">
    <name type="scientific">marine sediment metagenome</name>
    <dbReference type="NCBI Taxonomy" id="412755"/>
    <lineage>
        <taxon>unclassified sequences</taxon>
        <taxon>metagenomes</taxon>
        <taxon>ecological metagenomes</taxon>
    </lineage>
</organism>
<dbReference type="SUPFAM" id="SSF53649">
    <property type="entry name" value="Alkaline phosphatase-like"/>
    <property type="match status" value="1"/>
</dbReference>
<dbReference type="InterPro" id="IPR052701">
    <property type="entry name" value="GAG_Ulvan_Degrading_Sulfatases"/>
</dbReference>
<dbReference type="Gene3D" id="3.40.720.10">
    <property type="entry name" value="Alkaline Phosphatase, subunit A"/>
    <property type="match status" value="1"/>
</dbReference>
<sequence length="259" mass="29659">ITALNTSNHMEGEVGEIFIKISEKQEPEMKKNLTLFLCLFVVFLFNRNFYAASYYPGKAVKKNGTNLLLITIDTLRADRLSCYNPNFLKTPHIDALAARGTIFKRAFAHNSTTLPSHANILLGTTPLYHGVHDNFNFIIREEMVTLAEYLSEQGFATGAFIGAYPLDSRFGLAQGFTTYDDEYKRQHEDNFYSPERRAEAVINNAVDWIGRQTSPWFAWIHCYDPHVPYDPPEPFKSRFAKTPYDGEVAYVDQEMGRLF</sequence>
<keyword evidence="1" id="KW-1133">Transmembrane helix</keyword>
<gene>
    <name evidence="3" type="ORF">S01H1_52430</name>
</gene>
<dbReference type="InterPro" id="IPR000917">
    <property type="entry name" value="Sulfatase_N"/>
</dbReference>
<feature type="transmembrane region" description="Helical" evidence="1">
    <location>
        <begin position="33"/>
        <end position="52"/>
    </location>
</feature>
<evidence type="ECO:0000259" key="2">
    <source>
        <dbReference type="Pfam" id="PF00884"/>
    </source>
</evidence>
<evidence type="ECO:0000313" key="3">
    <source>
        <dbReference type="EMBL" id="GAG16128.1"/>
    </source>
</evidence>
<dbReference type="AlphaFoldDB" id="X0VUK4"/>
<dbReference type="CDD" id="cd16148">
    <property type="entry name" value="sulfatase_like"/>
    <property type="match status" value="1"/>
</dbReference>
<reference evidence="3" key="1">
    <citation type="journal article" date="2014" name="Front. Microbiol.">
        <title>High frequency of phylogenetically diverse reductive dehalogenase-homologous genes in deep subseafloor sedimentary metagenomes.</title>
        <authorList>
            <person name="Kawai M."/>
            <person name="Futagami T."/>
            <person name="Toyoda A."/>
            <person name="Takaki Y."/>
            <person name="Nishi S."/>
            <person name="Hori S."/>
            <person name="Arai W."/>
            <person name="Tsubouchi T."/>
            <person name="Morono Y."/>
            <person name="Uchiyama I."/>
            <person name="Ito T."/>
            <person name="Fujiyama A."/>
            <person name="Inagaki F."/>
            <person name="Takami H."/>
        </authorList>
    </citation>
    <scope>NUCLEOTIDE SEQUENCE</scope>
    <source>
        <strain evidence="3">Expedition CK06-06</strain>
    </source>
</reference>
<accession>X0VUK4</accession>
<proteinExistence type="predicted"/>
<name>X0VUK4_9ZZZZ</name>
<protein>
    <recommendedName>
        <fullName evidence="2">Sulfatase N-terminal domain-containing protein</fullName>
    </recommendedName>
</protein>
<comment type="caution">
    <text evidence="3">The sequence shown here is derived from an EMBL/GenBank/DDBJ whole genome shotgun (WGS) entry which is preliminary data.</text>
</comment>
<dbReference type="PANTHER" id="PTHR43751:SF3">
    <property type="entry name" value="SULFATASE N-TERMINAL DOMAIN-CONTAINING PROTEIN"/>
    <property type="match status" value="1"/>
</dbReference>
<dbReference type="InterPro" id="IPR017850">
    <property type="entry name" value="Alkaline_phosphatase_core_sf"/>
</dbReference>
<keyword evidence="1" id="KW-0812">Transmembrane</keyword>
<feature type="non-terminal residue" evidence="3">
    <location>
        <position position="1"/>
    </location>
</feature>
<dbReference type="Pfam" id="PF00884">
    <property type="entry name" value="Sulfatase"/>
    <property type="match status" value="1"/>
</dbReference>